<name>A0A2M9G3Q1_9PROT</name>
<proteinExistence type="predicted"/>
<dbReference type="Pfam" id="PF00512">
    <property type="entry name" value="HisKA"/>
    <property type="match status" value="1"/>
</dbReference>
<evidence type="ECO:0000256" key="1">
    <source>
        <dbReference type="ARBA" id="ARBA00000085"/>
    </source>
</evidence>
<dbReference type="Proteomes" id="UP000229498">
    <property type="component" value="Unassembled WGS sequence"/>
</dbReference>
<sequence length="637" mass="68896">MEQPAATAREHAMAEADSKRKAGARRQRGDSLRSMLLVAFFLVAVIPVGLLAFWTQRSAYEKELDEVSERHLLLAKNLSHALDRYARDVEAVFQLSIAAMNGGTTIDGGVARLLVEMGFEHDCIVDERGRPVSIILNVENREGYYTPAEISELQATAKAADGDVVFTGVRANWAGQPKLVVVRQLDDGRTALGVLGMNYLLRLQKEIAFGERGHSAIVDQFGRVLAHPNESWRLEMKDISAILPVARMVAGETGVETFYSPAMEADMIAGFTSVDRTGWGVMVPQPIRELERHANQVQMASLLIGALGLLAALALAWVLARHLARPIETVAAVAREVEGGNAEARVEGLPQPTPREIRSLSEAFNRMLGEMQQSGEQLRIKAYEADQASRAKSRFLANMSHELRTPLSAIIGFADIMVDRLLGPVGKDGAYEEHARSIRTAGQHLLQLVDQILLLTRSEAGRLELHVEETDVAESIGFAIAMVAPMARDRGVELVDETTGTLPALWSDTGKLRQVIINLLSNAVKFTEAGGRVRVKAAPGAGDWPVIISIADTGIGIASDDMEKVLSPFGQAADSYDRRHGGMGLGLPLTRELVTLLGGEFELRSRPGEGTVALVRLPLAAPLDTVSDGPAATNAAD</sequence>
<dbReference type="InterPro" id="IPR005467">
    <property type="entry name" value="His_kinase_dom"/>
</dbReference>
<dbReference type="InterPro" id="IPR036890">
    <property type="entry name" value="HATPase_C_sf"/>
</dbReference>
<evidence type="ECO:0000256" key="3">
    <source>
        <dbReference type="ARBA" id="ARBA00012438"/>
    </source>
</evidence>
<keyword evidence="4" id="KW-0597">Phosphoprotein</keyword>
<dbReference type="SMART" id="SM00388">
    <property type="entry name" value="HisKA"/>
    <property type="match status" value="1"/>
</dbReference>
<dbReference type="InterPro" id="IPR004358">
    <property type="entry name" value="Sig_transdc_His_kin-like_C"/>
</dbReference>
<dbReference type="Gene3D" id="6.10.340.10">
    <property type="match status" value="1"/>
</dbReference>
<organism evidence="12 13">
    <name type="scientific">Minwuia thermotolerans</name>
    <dbReference type="NCBI Taxonomy" id="2056226"/>
    <lineage>
        <taxon>Bacteria</taxon>
        <taxon>Pseudomonadati</taxon>
        <taxon>Pseudomonadota</taxon>
        <taxon>Alphaproteobacteria</taxon>
        <taxon>Minwuiales</taxon>
        <taxon>Minwuiaceae</taxon>
        <taxon>Minwuia</taxon>
    </lineage>
</organism>
<keyword evidence="6" id="KW-0418">Kinase</keyword>
<keyword evidence="9" id="KW-0472">Membrane</keyword>
<evidence type="ECO:0000256" key="6">
    <source>
        <dbReference type="ARBA" id="ARBA00022777"/>
    </source>
</evidence>
<dbReference type="PANTHER" id="PTHR43711">
    <property type="entry name" value="TWO-COMPONENT HISTIDINE KINASE"/>
    <property type="match status" value="1"/>
</dbReference>
<evidence type="ECO:0000256" key="5">
    <source>
        <dbReference type="ARBA" id="ARBA00022679"/>
    </source>
</evidence>
<protein>
    <recommendedName>
        <fullName evidence="3">histidine kinase</fullName>
        <ecNumber evidence="3">2.7.13.3</ecNumber>
    </recommendedName>
</protein>
<dbReference type="SUPFAM" id="SSF158472">
    <property type="entry name" value="HAMP domain-like"/>
    <property type="match status" value="1"/>
</dbReference>
<comment type="subcellular location">
    <subcellularLocation>
        <location evidence="2">Membrane</location>
    </subcellularLocation>
</comment>
<evidence type="ECO:0000256" key="7">
    <source>
        <dbReference type="ARBA" id="ARBA00023012"/>
    </source>
</evidence>
<dbReference type="CDD" id="cd00082">
    <property type="entry name" value="HisKA"/>
    <property type="match status" value="1"/>
</dbReference>
<dbReference type="InterPro" id="IPR003594">
    <property type="entry name" value="HATPase_dom"/>
</dbReference>
<comment type="catalytic activity">
    <reaction evidence="1">
        <text>ATP + protein L-histidine = ADP + protein N-phospho-L-histidine.</text>
        <dbReference type="EC" id="2.7.13.3"/>
    </reaction>
</comment>
<dbReference type="GO" id="GO:0000155">
    <property type="term" value="F:phosphorelay sensor kinase activity"/>
    <property type="evidence" value="ECO:0007669"/>
    <property type="project" value="InterPro"/>
</dbReference>
<dbReference type="Gene3D" id="1.10.287.130">
    <property type="match status" value="1"/>
</dbReference>
<dbReference type="SMART" id="SM00304">
    <property type="entry name" value="HAMP"/>
    <property type="match status" value="1"/>
</dbReference>
<feature type="compositionally biased region" description="Basic and acidic residues" evidence="8">
    <location>
        <begin position="8"/>
        <end position="20"/>
    </location>
</feature>
<dbReference type="InterPro" id="IPR050736">
    <property type="entry name" value="Sensor_HK_Regulatory"/>
</dbReference>
<dbReference type="PROSITE" id="PS50109">
    <property type="entry name" value="HIS_KIN"/>
    <property type="match status" value="1"/>
</dbReference>
<dbReference type="Gene3D" id="3.30.450.20">
    <property type="entry name" value="PAS domain"/>
    <property type="match status" value="1"/>
</dbReference>
<evidence type="ECO:0000256" key="8">
    <source>
        <dbReference type="SAM" id="MobiDB-lite"/>
    </source>
</evidence>
<reference evidence="12 13" key="1">
    <citation type="submission" date="2017-11" db="EMBL/GenBank/DDBJ databases">
        <title>Draft genome sequence of Rhizobiales bacterium SY3-13.</title>
        <authorList>
            <person name="Sun C."/>
        </authorList>
    </citation>
    <scope>NUCLEOTIDE SEQUENCE [LARGE SCALE GENOMIC DNA]</scope>
    <source>
        <strain evidence="12 13">SY3-13</strain>
    </source>
</reference>
<dbReference type="Gene3D" id="3.30.565.10">
    <property type="entry name" value="Histidine kinase-like ATPase, C-terminal domain"/>
    <property type="match status" value="1"/>
</dbReference>
<dbReference type="SUPFAM" id="SSF47384">
    <property type="entry name" value="Homodimeric domain of signal transducing histidine kinase"/>
    <property type="match status" value="1"/>
</dbReference>
<dbReference type="InterPro" id="IPR036097">
    <property type="entry name" value="HisK_dim/P_sf"/>
</dbReference>
<dbReference type="PROSITE" id="PS50885">
    <property type="entry name" value="HAMP"/>
    <property type="match status" value="1"/>
</dbReference>
<feature type="transmembrane region" description="Helical" evidence="9">
    <location>
        <begin position="35"/>
        <end position="54"/>
    </location>
</feature>
<evidence type="ECO:0000313" key="12">
    <source>
        <dbReference type="EMBL" id="PJK30320.1"/>
    </source>
</evidence>
<evidence type="ECO:0000313" key="13">
    <source>
        <dbReference type="Proteomes" id="UP000229498"/>
    </source>
</evidence>
<dbReference type="EC" id="2.7.13.3" evidence="3"/>
<dbReference type="Pfam" id="PF00672">
    <property type="entry name" value="HAMP"/>
    <property type="match status" value="1"/>
</dbReference>
<dbReference type="SMART" id="SM00387">
    <property type="entry name" value="HATPase_c"/>
    <property type="match status" value="1"/>
</dbReference>
<keyword evidence="9" id="KW-1133">Transmembrane helix</keyword>
<dbReference type="CDD" id="cd16922">
    <property type="entry name" value="HATPase_EvgS-ArcB-TorS-like"/>
    <property type="match status" value="1"/>
</dbReference>
<evidence type="ECO:0000256" key="9">
    <source>
        <dbReference type="SAM" id="Phobius"/>
    </source>
</evidence>
<dbReference type="AlphaFoldDB" id="A0A2M9G3Q1"/>
<feature type="region of interest" description="Disordered" evidence="8">
    <location>
        <begin position="1"/>
        <end position="25"/>
    </location>
</feature>
<accession>A0A2M9G3Q1</accession>
<feature type="transmembrane region" description="Helical" evidence="9">
    <location>
        <begin position="299"/>
        <end position="320"/>
    </location>
</feature>
<dbReference type="CDD" id="cd12912">
    <property type="entry name" value="PDC2_MCP_like"/>
    <property type="match status" value="1"/>
</dbReference>
<keyword evidence="7" id="KW-0902">Two-component regulatory system</keyword>
<evidence type="ECO:0000256" key="2">
    <source>
        <dbReference type="ARBA" id="ARBA00004370"/>
    </source>
</evidence>
<dbReference type="OrthoDB" id="9801651at2"/>
<feature type="domain" description="HAMP" evidence="11">
    <location>
        <begin position="321"/>
        <end position="376"/>
    </location>
</feature>
<dbReference type="SUPFAM" id="SSF55874">
    <property type="entry name" value="ATPase domain of HSP90 chaperone/DNA topoisomerase II/histidine kinase"/>
    <property type="match status" value="1"/>
</dbReference>
<dbReference type="CDD" id="cd06225">
    <property type="entry name" value="HAMP"/>
    <property type="match status" value="1"/>
</dbReference>
<dbReference type="InterPro" id="IPR003660">
    <property type="entry name" value="HAMP_dom"/>
</dbReference>
<dbReference type="Pfam" id="PF02518">
    <property type="entry name" value="HATPase_c"/>
    <property type="match status" value="1"/>
</dbReference>
<keyword evidence="5" id="KW-0808">Transferase</keyword>
<keyword evidence="13" id="KW-1185">Reference proteome</keyword>
<dbReference type="InterPro" id="IPR003661">
    <property type="entry name" value="HisK_dim/P_dom"/>
</dbReference>
<feature type="domain" description="Histidine kinase" evidence="10">
    <location>
        <begin position="398"/>
        <end position="621"/>
    </location>
</feature>
<gene>
    <name evidence="12" type="ORF">CVT23_08035</name>
</gene>
<evidence type="ECO:0000259" key="11">
    <source>
        <dbReference type="PROSITE" id="PS50885"/>
    </source>
</evidence>
<dbReference type="GO" id="GO:0016020">
    <property type="term" value="C:membrane"/>
    <property type="evidence" value="ECO:0007669"/>
    <property type="project" value="UniProtKB-SubCell"/>
</dbReference>
<comment type="caution">
    <text evidence="12">The sequence shown here is derived from an EMBL/GenBank/DDBJ whole genome shotgun (WGS) entry which is preliminary data.</text>
</comment>
<dbReference type="PRINTS" id="PR00344">
    <property type="entry name" value="BCTRLSENSOR"/>
</dbReference>
<dbReference type="EMBL" id="PHIG01000029">
    <property type="protein sequence ID" value="PJK30320.1"/>
    <property type="molecule type" value="Genomic_DNA"/>
</dbReference>
<evidence type="ECO:0000256" key="4">
    <source>
        <dbReference type="ARBA" id="ARBA00022553"/>
    </source>
</evidence>
<dbReference type="PANTHER" id="PTHR43711:SF1">
    <property type="entry name" value="HISTIDINE KINASE 1"/>
    <property type="match status" value="1"/>
</dbReference>
<evidence type="ECO:0000259" key="10">
    <source>
        <dbReference type="PROSITE" id="PS50109"/>
    </source>
</evidence>
<keyword evidence="9" id="KW-0812">Transmembrane</keyword>